<evidence type="ECO:0000313" key="3">
    <source>
        <dbReference type="Proteomes" id="UP000580250"/>
    </source>
</evidence>
<organism evidence="2 3">
    <name type="scientific">Meloidogyne enterolobii</name>
    <name type="common">Root-knot nematode worm</name>
    <name type="synonym">Meloidogyne mayaguensis</name>
    <dbReference type="NCBI Taxonomy" id="390850"/>
    <lineage>
        <taxon>Eukaryota</taxon>
        <taxon>Metazoa</taxon>
        <taxon>Ecdysozoa</taxon>
        <taxon>Nematoda</taxon>
        <taxon>Chromadorea</taxon>
        <taxon>Rhabditida</taxon>
        <taxon>Tylenchina</taxon>
        <taxon>Tylenchomorpha</taxon>
        <taxon>Tylenchoidea</taxon>
        <taxon>Meloidogynidae</taxon>
        <taxon>Meloidogyninae</taxon>
        <taxon>Meloidogyne</taxon>
    </lineage>
</organism>
<comment type="caution">
    <text evidence="2">The sequence shown here is derived from an EMBL/GenBank/DDBJ whole genome shotgun (WGS) entry which is preliminary data.</text>
</comment>
<proteinExistence type="predicted"/>
<accession>A0A6V7UDK1</accession>
<dbReference type="AlphaFoldDB" id="A0A6V7UDK1"/>
<dbReference type="Proteomes" id="UP000580250">
    <property type="component" value="Unassembled WGS sequence"/>
</dbReference>
<reference evidence="2 3" key="1">
    <citation type="submission" date="2020-08" db="EMBL/GenBank/DDBJ databases">
        <authorList>
            <person name="Koutsovoulos G."/>
            <person name="Danchin GJ E."/>
        </authorList>
    </citation>
    <scope>NUCLEOTIDE SEQUENCE [LARGE SCALE GENOMIC DNA]</scope>
</reference>
<feature type="signal peptide" evidence="1">
    <location>
        <begin position="1"/>
        <end position="19"/>
    </location>
</feature>
<evidence type="ECO:0000256" key="1">
    <source>
        <dbReference type="SAM" id="SignalP"/>
    </source>
</evidence>
<keyword evidence="1" id="KW-0732">Signal</keyword>
<protein>
    <submittedName>
        <fullName evidence="2">Uncharacterized protein</fullName>
    </submittedName>
</protein>
<gene>
    <name evidence="2" type="ORF">MENT_LOCUS11542</name>
</gene>
<feature type="chain" id="PRO_5027721858" evidence="1">
    <location>
        <begin position="20"/>
        <end position="92"/>
    </location>
</feature>
<name>A0A6V7UDK1_MELEN</name>
<sequence>MQNKIIFFILTIYFMYNTQIEIKAHSNVQPASSPCQQAKAFAFFNPGKCSIDQQKQLYNCCKNDVQDCNCIKQSFNGNDNCAPTVKDLLKCN</sequence>
<dbReference type="EMBL" id="CAJEWN010000056">
    <property type="protein sequence ID" value="CAD2154572.1"/>
    <property type="molecule type" value="Genomic_DNA"/>
</dbReference>
<evidence type="ECO:0000313" key="2">
    <source>
        <dbReference type="EMBL" id="CAD2154572.1"/>
    </source>
</evidence>